<proteinExistence type="predicted"/>
<dbReference type="AlphaFoldDB" id="A0A4Q9Q045"/>
<evidence type="ECO:0000313" key="3">
    <source>
        <dbReference type="Proteomes" id="UP000292082"/>
    </source>
</evidence>
<feature type="signal peptide" evidence="1">
    <location>
        <begin position="1"/>
        <end position="22"/>
    </location>
</feature>
<evidence type="ECO:0000256" key="1">
    <source>
        <dbReference type="SAM" id="SignalP"/>
    </source>
</evidence>
<protein>
    <recommendedName>
        <fullName evidence="4">Secreted protein</fullName>
    </recommendedName>
</protein>
<keyword evidence="1" id="KW-0732">Signal</keyword>
<dbReference type="EMBL" id="ML145106">
    <property type="protein sequence ID" value="TBU60321.1"/>
    <property type="molecule type" value="Genomic_DNA"/>
</dbReference>
<keyword evidence="3" id="KW-1185">Reference proteome</keyword>
<organism evidence="2 3">
    <name type="scientific">Dichomitus squalens</name>
    <dbReference type="NCBI Taxonomy" id="114155"/>
    <lineage>
        <taxon>Eukaryota</taxon>
        <taxon>Fungi</taxon>
        <taxon>Dikarya</taxon>
        <taxon>Basidiomycota</taxon>
        <taxon>Agaricomycotina</taxon>
        <taxon>Agaricomycetes</taxon>
        <taxon>Polyporales</taxon>
        <taxon>Polyporaceae</taxon>
        <taxon>Dichomitus</taxon>
    </lineage>
</organism>
<dbReference type="Proteomes" id="UP000292082">
    <property type="component" value="Unassembled WGS sequence"/>
</dbReference>
<sequence>MCLLTSALFLRCMLLHLHGSRGRFSPPSLSVPVGLRSACPSICLGRHTYTPALTVAVRNTPHQSSQPPSCVRSRLVTICLLQ</sequence>
<name>A0A4Q9Q045_9APHY</name>
<accession>A0A4Q9Q045</accession>
<evidence type="ECO:0008006" key="4">
    <source>
        <dbReference type="Google" id="ProtNLM"/>
    </source>
</evidence>
<gene>
    <name evidence="2" type="ORF">BD310DRAFT_341501</name>
</gene>
<evidence type="ECO:0000313" key="2">
    <source>
        <dbReference type="EMBL" id="TBU60321.1"/>
    </source>
</evidence>
<feature type="chain" id="PRO_5020456605" description="Secreted protein" evidence="1">
    <location>
        <begin position="23"/>
        <end position="82"/>
    </location>
</feature>
<reference evidence="2 3" key="1">
    <citation type="submission" date="2019-01" db="EMBL/GenBank/DDBJ databases">
        <title>Draft genome sequences of three monokaryotic isolates of the white-rot basidiomycete fungus Dichomitus squalens.</title>
        <authorList>
            <consortium name="DOE Joint Genome Institute"/>
            <person name="Lopez S.C."/>
            <person name="Andreopoulos B."/>
            <person name="Pangilinan J."/>
            <person name="Lipzen A."/>
            <person name="Riley R."/>
            <person name="Ahrendt S."/>
            <person name="Ng V."/>
            <person name="Barry K."/>
            <person name="Daum C."/>
            <person name="Grigoriev I.V."/>
            <person name="Hilden K.S."/>
            <person name="Makela M.R."/>
            <person name="de Vries R.P."/>
        </authorList>
    </citation>
    <scope>NUCLEOTIDE SEQUENCE [LARGE SCALE GENOMIC DNA]</scope>
    <source>
        <strain evidence="2 3">CBS 464.89</strain>
    </source>
</reference>